<feature type="region of interest" description="Disordered" evidence="1">
    <location>
        <begin position="69"/>
        <end position="99"/>
    </location>
</feature>
<dbReference type="EMBL" id="HBED01004357">
    <property type="protein sequence ID" value="CAD8294746.1"/>
    <property type="molecule type" value="Transcribed_RNA"/>
</dbReference>
<feature type="region of interest" description="Disordered" evidence="1">
    <location>
        <begin position="1"/>
        <end position="55"/>
    </location>
</feature>
<organism evidence="2">
    <name type="scientific">Pseudictyota dubia</name>
    <dbReference type="NCBI Taxonomy" id="2749911"/>
    <lineage>
        <taxon>Eukaryota</taxon>
        <taxon>Sar</taxon>
        <taxon>Stramenopiles</taxon>
        <taxon>Ochrophyta</taxon>
        <taxon>Bacillariophyta</taxon>
        <taxon>Mediophyceae</taxon>
        <taxon>Biddulphiophycidae</taxon>
        <taxon>Eupodiscales</taxon>
        <taxon>Odontellaceae</taxon>
        <taxon>Pseudictyota</taxon>
    </lineage>
</organism>
<feature type="region of interest" description="Disordered" evidence="1">
    <location>
        <begin position="140"/>
        <end position="163"/>
    </location>
</feature>
<sequence length="350" mass="38921">MHVPRKRKVPFRDEKVPRYPLSHSQPSSLETLSEQSGCVVSSVKPKGKRIKTIGFVPEPPLSNLLEVKMKNQSPSQSSSTQLESSSRPSSSVVASVKPRGRRIKMIGLSRRPPPNLLEVKMKNQNAPQSSTCTMNICKKRKSSPDNIQRVSPSPLPSRDIPLHRGNEAMSLSSTDESEWEDESTVAANKRVKKIGKRLKKALPPKQRTSHPSYGCTRGTEQIQHSQLENVYSPNATASSRTKPTKPPVKHVITNASQNDTLALPRSERDLLRIGVGTRLEVYWSQYKTFYACTVKRWSFPPGRAYLVYDDGDEEDVEDLGAENFRILAGSDLKSAPMKGNVPGAIETCHL</sequence>
<feature type="compositionally biased region" description="Polar residues" evidence="1">
    <location>
        <begin position="22"/>
        <end position="39"/>
    </location>
</feature>
<accession>A0A7R9VG67</accession>
<name>A0A7R9VG67_9STRA</name>
<dbReference type="AlphaFoldDB" id="A0A7R9VG67"/>
<evidence type="ECO:0008006" key="3">
    <source>
        <dbReference type="Google" id="ProtNLM"/>
    </source>
</evidence>
<proteinExistence type="predicted"/>
<gene>
    <name evidence="2" type="ORF">TDUB1175_LOCUS2120</name>
</gene>
<feature type="compositionally biased region" description="Low complexity" evidence="1">
    <location>
        <begin position="72"/>
        <end position="97"/>
    </location>
</feature>
<dbReference type="Gene3D" id="2.30.30.140">
    <property type="match status" value="1"/>
</dbReference>
<evidence type="ECO:0000256" key="1">
    <source>
        <dbReference type="SAM" id="MobiDB-lite"/>
    </source>
</evidence>
<evidence type="ECO:0000313" key="2">
    <source>
        <dbReference type="EMBL" id="CAD8294746.1"/>
    </source>
</evidence>
<protein>
    <recommendedName>
        <fullName evidence="3">Tudor domain-containing protein</fullName>
    </recommendedName>
</protein>
<reference evidence="2" key="1">
    <citation type="submission" date="2021-01" db="EMBL/GenBank/DDBJ databases">
        <authorList>
            <person name="Corre E."/>
            <person name="Pelletier E."/>
            <person name="Niang G."/>
            <person name="Scheremetjew M."/>
            <person name="Finn R."/>
            <person name="Kale V."/>
            <person name="Holt S."/>
            <person name="Cochrane G."/>
            <person name="Meng A."/>
            <person name="Brown T."/>
            <person name="Cohen L."/>
        </authorList>
    </citation>
    <scope>NUCLEOTIDE SEQUENCE</scope>
    <source>
        <strain evidence="2">CCMP147</strain>
    </source>
</reference>